<keyword evidence="2" id="KW-1185">Reference proteome</keyword>
<evidence type="ECO:0000313" key="2">
    <source>
        <dbReference type="Proteomes" id="UP000825935"/>
    </source>
</evidence>
<protein>
    <submittedName>
        <fullName evidence="1">Uncharacterized protein</fullName>
    </submittedName>
</protein>
<proteinExistence type="predicted"/>
<accession>A0A8T2U7X3</accession>
<evidence type="ECO:0000313" key="1">
    <source>
        <dbReference type="EMBL" id="KAH7431917.1"/>
    </source>
</evidence>
<dbReference type="EMBL" id="CM035413">
    <property type="protein sequence ID" value="KAH7431917.1"/>
    <property type="molecule type" value="Genomic_DNA"/>
</dbReference>
<gene>
    <name evidence="1" type="ORF">KP509_08G073100</name>
</gene>
<dbReference type="Proteomes" id="UP000825935">
    <property type="component" value="Chromosome 8"/>
</dbReference>
<sequence length="60" mass="6753">MPGSLCLCFALDSCANAEFKLGTSCRRGVLSYPALDLDIKSKSIEEHHDKREDFNKLKIH</sequence>
<reference evidence="1" key="1">
    <citation type="submission" date="2021-08" db="EMBL/GenBank/DDBJ databases">
        <title>WGS assembly of Ceratopteris richardii.</title>
        <authorList>
            <person name="Marchant D.B."/>
            <person name="Chen G."/>
            <person name="Jenkins J."/>
            <person name="Shu S."/>
            <person name="Leebens-Mack J."/>
            <person name="Grimwood J."/>
            <person name="Schmutz J."/>
            <person name="Soltis P."/>
            <person name="Soltis D."/>
            <person name="Chen Z.-H."/>
        </authorList>
    </citation>
    <scope>NUCLEOTIDE SEQUENCE</scope>
    <source>
        <strain evidence="1">Whitten #5841</strain>
        <tissue evidence="1">Leaf</tissue>
    </source>
</reference>
<comment type="caution">
    <text evidence="1">The sequence shown here is derived from an EMBL/GenBank/DDBJ whole genome shotgun (WGS) entry which is preliminary data.</text>
</comment>
<name>A0A8T2U7X3_CERRI</name>
<organism evidence="1 2">
    <name type="scientific">Ceratopteris richardii</name>
    <name type="common">Triangle waterfern</name>
    <dbReference type="NCBI Taxonomy" id="49495"/>
    <lineage>
        <taxon>Eukaryota</taxon>
        <taxon>Viridiplantae</taxon>
        <taxon>Streptophyta</taxon>
        <taxon>Embryophyta</taxon>
        <taxon>Tracheophyta</taxon>
        <taxon>Polypodiopsida</taxon>
        <taxon>Polypodiidae</taxon>
        <taxon>Polypodiales</taxon>
        <taxon>Pteridineae</taxon>
        <taxon>Pteridaceae</taxon>
        <taxon>Parkerioideae</taxon>
        <taxon>Ceratopteris</taxon>
    </lineage>
</organism>
<dbReference type="AlphaFoldDB" id="A0A8T2U7X3"/>